<gene>
    <name evidence="2" type="ORF">HMPREF1250_1781</name>
</gene>
<feature type="transmembrane region" description="Helical" evidence="1">
    <location>
        <begin position="34"/>
        <end position="58"/>
    </location>
</feature>
<proteinExistence type="predicted"/>
<sequence length="418" mass="48017">MQQYKRSHIAEYILVLAAILLLLAYPFTDSFGGFLVTHMAAAALIGGLADWYAVTALFRRPLGISFKTELVPRSKERIAETVRHMIESEILTVPNMYAVLKHHPVLDAALTYLHTERGFQSAERILGQILNTFLYTVDMKKAVAAFSDFGEGALAKLQIAPMAGRAMKTGLSGEAGEDFLDFIILSLETMVRSNTAKNYIADIYSEALRQYEHRNFIYSLIVRAAMASELFGVEHVSASLQRKLLTILDEARDPESQRRKKMFAFFWEQATRLETDEVWQERVESYKMRTYRHLVERPDMKEAWQRYVQEPQRQNRVCRIAASYAVTRLESWRDSATQVEQMNRYVLTLAARELKRLQTWFGETAEKEILRYDGRRLAEQLEGRVWYDLQMIRVNGSLVGAVLGAFICCVRLALKGGW</sequence>
<dbReference type="Pfam" id="PF04286">
    <property type="entry name" value="DUF445"/>
    <property type="match status" value="1"/>
</dbReference>
<dbReference type="Proteomes" id="UP000017090">
    <property type="component" value="Unassembled WGS sequence"/>
</dbReference>
<reference evidence="2 3" key="1">
    <citation type="submission" date="2013-09" db="EMBL/GenBank/DDBJ databases">
        <authorList>
            <person name="Durkin A.S."/>
            <person name="Haft D.R."/>
            <person name="McCorrison J."/>
            <person name="Torralba M."/>
            <person name="Gillis M."/>
            <person name="Haft D.H."/>
            <person name="Methe B."/>
            <person name="Sutton G."/>
            <person name="Nelson K.E."/>
        </authorList>
    </citation>
    <scope>NUCLEOTIDE SEQUENCE [LARGE SCALE GENOMIC DNA]</scope>
    <source>
        <strain evidence="2 3">BV3C16-1</strain>
    </source>
</reference>
<comment type="caution">
    <text evidence="2">The sequence shown here is derived from an EMBL/GenBank/DDBJ whole genome shotgun (WGS) entry which is preliminary data.</text>
</comment>
<dbReference type="PATRIC" id="fig|1111454.3.peg.1446"/>
<evidence type="ECO:0000313" key="2">
    <source>
        <dbReference type="EMBL" id="ERT58663.1"/>
    </source>
</evidence>
<dbReference type="eggNOG" id="COG2733">
    <property type="taxonomic scope" value="Bacteria"/>
</dbReference>
<dbReference type="PANTHER" id="PTHR38442">
    <property type="entry name" value="INNER MEMBRANE PROTEIN-RELATED"/>
    <property type="match status" value="1"/>
</dbReference>
<dbReference type="GO" id="GO:0005886">
    <property type="term" value="C:plasma membrane"/>
    <property type="evidence" value="ECO:0007669"/>
    <property type="project" value="TreeGrafter"/>
</dbReference>
<keyword evidence="1" id="KW-0472">Membrane</keyword>
<dbReference type="InterPro" id="IPR007383">
    <property type="entry name" value="DUF445"/>
</dbReference>
<keyword evidence="1" id="KW-1133">Transmembrane helix</keyword>
<keyword evidence="1" id="KW-0812">Transmembrane</keyword>
<dbReference type="EMBL" id="AWXA01000041">
    <property type="protein sequence ID" value="ERT58663.1"/>
    <property type="molecule type" value="Genomic_DNA"/>
</dbReference>
<organism evidence="2 3">
    <name type="scientific">Megasphaera vaginalis</name>
    <name type="common">ex Srinivasan et al. 2021</name>
    <dbReference type="NCBI Taxonomy" id="1111454"/>
    <lineage>
        <taxon>Bacteria</taxon>
        <taxon>Bacillati</taxon>
        <taxon>Bacillota</taxon>
        <taxon>Negativicutes</taxon>
        <taxon>Veillonellales</taxon>
        <taxon>Veillonellaceae</taxon>
        <taxon>Megasphaera</taxon>
    </lineage>
</organism>
<dbReference type="PANTHER" id="PTHR38442:SF1">
    <property type="entry name" value="INNER MEMBRANE PROTEIN"/>
    <property type="match status" value="1"/>
</dbReference>
<keyword evidence="3" id="KW-1185">Reference proteome</keyword>
<feature type="transmembrane region" description="Helical" evidence="1">
    <location>
        <begin position="12"/>
        <end position="28"/>
    </location>
</feature>
<protein>
    <submittedName>
        <fullName evidence="2">PF04286 family protein</fullName>
    </submittedName>
</protein>
<accession>U7UJP4</accession>
<feature type="transmembrane region" description="Helical" evidence="1">
    <location>
        <begin position="394"/>
        <end position="414"/>
    </location>
</feature>
<name>U7UJP4_9FIRM</name>
<dbReference type="AlphaFoldDB" id="U7UJP4"/>
<evidence type="ECO:0000313" key="3">
    <source>
        <dbReference type="Proteomes" id="UP000017090"/>
    </source>
</evidence>
<evidence type="ECO:0000256" key="1">
    <source>
        <dbReference type="SAM" id="Phobius"/>
    </source>
</evidence>
<dbReference type="STRING" id="1111454.HMPREF1250_1781"/>